<dbReference type="Pfam" id="PF00046">
    <property type="entry name" value="Homeodomain"/>
    <property type="match status" value="1"/>
</dbReference>
<dbReference type="GO" id="GO:0099402">
    <property type="term" value="P:plant organ development"/>
    <property type="evidence" value="ECO:0007669"/>
    <property type="project" value="InterPro"/>
</dbReference>
<dbReference type="InterPro" id="IPR001356">
    <property type="entry name" value="HD"/>
</dbReference>
<dbReference type="CDD" id="cd00086">
    <property type="entry name" value="homeodomain"/>
    <property type="match status" value="1"/>
</dbReference>
<evidence type="ECO:0000256" key="5">
    <source>
        <dbReference type="ARBA" id="ARBA00023155"/>
    </source>
</evidence>
<dbReference type="InterPro" id="IPR044555">
    <property type="entry name" value="WUSCHEL-like"/>
</dbReference>
<dbReference type="AlphaFoldDB" id="A0A9Q0FZT5"/>
<feature type="region of interest" description="Disordered" evidence="11">
    <location>
        <begin position="135"/>
        <end position="165"/>
    </location>
</feature>
<protein>
    <recommendedName>
        <fullName evidence="12">Homeobox domain-containing protein</fullName>
    </recommendedName>
</protein>
<sequence length="322" mass="36659">MVDCYDNNELNLSGSLTLAKLFPTNCQMQPVIACSCKNPTTTTTTITLPCSITPPQLNHHQGKGSEKGMIVVNEEEQPSVASARWSPTPEQLMALEEMYRCGTKTPTADQIQQIAAQLRRFGKIEGKNVFYWFQNHKARERQKRRRRQNHNAQNPDKKDSGGKRTNTELEQTKNMASLSPCNNHFEGLSLPGAAIIAAEQQLHGLQQKGERKLQEKDSTQQENSKQYSTWQTMNWSTVTTTTAAQVMKFYTPIFLLKTKEEDPIQTPHEDEEMREDQTLQLFPLIPCSEGALVCKRDRKVPIRAINTNFSPNQFFEFLPLKN</sequence>
<comment type="similarity">
    <text evidence="8">Belongs to the WUS homeobox family.</text>
</comment>
<keyword evidence="4 9" id="KW-0238">DNA-binding</keyword>
<evidence type="ECO:0000256" key="2">
    <source>
        <dbReference type="ARBA" id="ARBA00022473"/>
    </source>
</evidence>
<reference evidence="13" key="1">
    <citation type="submission" date="2022-02" db="EMBL/GenBank/DDBJ databases">
        <authorList>
            <person name="Henning P.M."/>
            <person name="McCubbin A.G."/>
            <person name="Shore J.S."/>
        </authorList>
    </citation>
    <scope>NUCLEOTIDE SEQUENCE</scope>
    <source>
        <strain evidence="13">F60SS</strain>
        <tissue evidence="13">Leaves</tissue>
    </source>
</reference>
<feature type="region of interest" description="Disordered" evidence="11">
    <location>
        <begin position="206"/>
        <end position="225"/>
    </location>
</feature>
<evidence type="ECO:0000313" key="13">
    <source>
        <dbReference type="EMBL" id="KAJ4840596.1"/>
    </source>
</evidence>
<evidence type="ECO:0000256" key="9">
    <source>
        <dbReference type="PROSITE-ProRule" id="PRU00108"/>
    </source>
</evidence>
<comment type="caution">
    <text evidence="13">The sequence shown here is derived from an EMBL/GenBank/DDBJ whole genome shotgun (WGS) entry which is preliminary data.</text>
</comment>
<evidence type="ECO:0000256" key="4">
    <source>
        <dbReference type="ARBA" id="ARBA00023125"/>
    </source>
</evidence>
<keyword evidence="5 9" id="KW-0371">Homeobox</keyword>
<feature type="DNA-binding region" description="Homeobox" evidence="9">
    <location>
        <begin position="80"/>
        <end position="144"/>
    </location>
</feature>
<name>A0A9Q0FZT5_9ROSI</name>
<dbReference type="InterPro" id="IPR009057">
    <property type="entry name" value="Homeodomain-like_sf"/>
</dbReference>
<dbReference type="SUPFAM" id="SSF46689">
    <property type="entry name" value="Homeodomain-like"/>
    <property type="match status" value="1"/>
</dbReference>
<dbReference type="PROSITE" id="PS50071">
    <property type="entry name" value="HOMEOBOX_2"/>
    <property type="match status" value="1"/>
</dbReference>
<dbReference type="GO" id="GO:0003700">
    <property type="term" value="F:DNA-binding transcription factor activity"/>
    <property type="evidence" value="ECO:0007669"/>
    <property type="project" value="InterPro"/>
</dbReference>
<keyword evidence="2" id="KW-0217">Developmental protein</keyword>
<evidence type="ECO:0000256" key="1">
    <source>
        <dbReference type="ARBA" id="ARBA00004123"/>
    </source>
</evidence>
<evidence type="ECO:0000256" key="11">
    <source>
        <dbReference type="SAM" id="MobiDB-lite"/>
    </source>
</evidence>
<evidence type="ECO:0000256" key="7">
    <source>
        <dbReference type="ARBA" id="ARBA00023242"/>
    </source>
</evidence>
<dbReference type="Gene3D" id="1.10.10.60">
    <property type="entry name" value="Homeodomain-like"/>
    <property type="match status" value="1"/>
</dbReference>
<dbReference type="OrthoDB" id="1932526at2759"/>
<gene>
    <name evidence="13" type="ORF">Tsubulata_021431</name>
</gene>
<evidence type="ECO:0000256" key="6">
    <source>
        <dbReference type="ARBA" id="ARBA00023163"/>
    </source>
</evidence>
<reference evidence="13" key="2">
    <citation type="journal article" date="2023" name="Plants (Basel)">
        <title>Annotation of the Turnera subulata (Passifloraceae) Draft Genome Reveals the S-Locus Evolved after the Divergence of Turneroideae from Passifloroideae in a Stepwise Manner.</title>
        <authorList>
            <person name="Henning P.M."/>
            <person name="Roalson E.H."/>
            <person name="Mir W."/>
            <person name="McCubbin A.G."/>
            <person name="Shore J.S."/>
        </authorList>
    </citation>
    <scope>NUCLEOTIDE SEQUENCE</scope>
    <source>
        <strain evidence="13">F60SS</strain>
    </source>
</reference>
<keyword evidence="7 9" id="KW-0539">Nucleus</keyword>
<keyword evidence="6" id="KW-0804">Transcription</keyword>
<dbReference type="PANTHER" id="PTHR45940:SF13">
    <property type="entry name" value="WUSCHEL-RELATED HOMEOBOX 1"/>
    <property type="match status" value="1"/>
</dbReference>
<dbReference type="PANTHER" id="PTHR45940">
    <property type="entry name" value="WUSCHEL-RELATED HOMEOBOX 1-RELATED"/>
    <property type="match status" value="1"/>
</dbReference>
<evidence type="ECO:0000256" key="8">
    <source>
        <dbReference type="ARBA" id="ARBA00024040"/>
    </source>
</evidence>
<feature type="domain" description="Homeobox" evidence="12">
    <location>
        <begin position="78"/>
        <end position="143"/>
    </location>
</feature>
<dbReference type="SMART" id="SM00389">
    <property type="entry name" value="HOX"/>
    <property type="match status" value="1"/>
</dbReference>
<dbReference type="EMBL" id="JAKUCV010003012">
    <property type="protein sequence ID" value="KAJ4840596.1"/>
    <property type="molecule type" value="Genomic_DNA"/>
</dbReference>
<accession>A0A9Q0FZT5</accession>
<organism evidence="13 14">
    <name type="scientific">Turnera subulata</name>
    <dbReference type="NCBI Taxonomy" id="218843"/>
    <lineage>
        <taxon>Eukaryota</taxon>
        <taxon>Viridiplantae</taxon>
        <taxon>Streptophyta</taxon>
        <taxon>Embryophyta</taxon>
        <taxon>Tracheophyta</taxon>
        <taxon>Spermatophyta</taxon>
        <taxon>Magnoliopsida</taxon>
        <taxon>eudicotyledons</taxon>
        <taxon>Gunneridae</taxon>
        <taxon>Pentapetalae</taxon>
        <taxon>rosids</taxon>
        <taxon>fabids</taxon>
        <taxon>Malpighiales</taxon>
        <taxon>Passifloraceae</taxon>
        <taxon>Turnera</taxon>
    </lineage>
</organism>
<dbReference type="GO" id="GO:0003677">
    <property type="term" value="F:DNA binding"/>
    <property type="evidence" value="ECO:0007669"/>
    <property type="project" value="UniProtKB-UniRule"/>
</dbReference>
<evidence type="ECO:0000256" key="3">
    <source>
        <dbReference type="ARBA" id="ARBA00023015"/>
    </source>
</evidence>
<dbReference type="Proteomes" id="UP001141552">
    <property type="component" value="Unassembled WGS sequence"/>
</dbReference>
<comment type="subcellular location">
    <subcellularLocation>
        <location evidence="1 9 10">Nucleus</location>
    </subcellularLocation>
</comment>
<feature type="compositionally biased region" description="Basic and acidic residues" evidence="11">
    <location>
        <begin position="208"/>
        <end position="219"/>
    </location>
</feature>
<evidence type="ECO:0000259" key="12">
    <source>
        <dbReference type="PROSITE" id="PS50071"/>
    </source>
</evidence>
<feature type="compositionally biased region" description="Basic residues" evidence="11">
    <location>
        <begin position="136"/>
        <end position="149"/>
    </location>
</feature>
<dbReference type="GO" id="GO:0005634">
    <property type="term" value="C:nucleus"/>
    <property type="evidence" value="ECO:0007669"/>
    <property type="project" value="UniProtKB-SubCell"/>
</dbReference>
<feature type="compositionally biased region" description="Basic and acidic residues" evidence="11">
    <location>
        <begin position="155"/>
        <end position="165"/>
    </location>
</feature>
<evidence type="ECO:0000313" key="14">
    <source>
        <dbReference type="Proteomes" id="UP001141552"/>
    </source>
</evidence>
<keyword evidence="14" id="KW-1185">Reference proteome</keyword>
<proteinExistence type="inferred from homology"/>
<keyword evidence="3" id="KW-0805">Transcription regulation</keyword>
<evidence type="ECO:0000256" key="10">
    <source>
        <dbReference type="RuleBase" id="RU000682"/>
    </source>
</evidence>